<accession>A0A9P6W126</accession>
<keyword evidence="3" id="KW-1185">Reference proteome</keyword>
<protein>
    <submittedName>
        <fullName evidence="2">Mucin-12</fullName>
    </submittedName>
</protein>
<reference evidence="2 3" key="1">
    <citation type="submission" date="2020-11" db="EMBL/GenBank/DDBJ databases">
        <title>Kefir isolates.</title>
        <authorList>
            <person name="Marcisauskas S."/>
            <person name="Kim Y."/>
            <person name="Blasche S."/>
        </authorList>
    </citation>
    <scope>NUCLEOTIDE SEQUENCE [LARGE SCALE GENOMIC DNA]</scope>
    <source>
        <strain evidence="2 3">KR</strain>
    </source>
</reference>
<name>A0A9P6W126_RHOMI</name>
<feature type="compositionally biased region" description="Basic and acidic residues" evidence="1">
    <location>
        <begin position="326"/>
        <end position="335"/>
    </location>
</feature>
<evidence type="ECO:0000313" key="3">
    <source>
        <dbReference type="Proteomes" id="UP000777482"/>
    </source>
</evidence>
<feature type="compositionally biased region" description="Low complexity" evidence="1">
    <location>
        <begin position="118"/>
        <end position="129"/>
    </location>
</feature>
<feature type="compositionally biased region" description="Polar residues" evidence="1">
    <location>
        <begin position="105"/>
        <end position="117"/>
    </location>
</feature>
<feature type="compositionally biased region" description="Polar residues" evidence="1">
    <location>
        <begin position="239"/>
        <end position="267"/>
    </location>
</feature>
<sequence>MAPIYERVQQVSDEEQSKRDLAAKDSSNCFKDSNSKSSPATHAYKSAVVRAALVTGTVAVVALALTTLCAGGFDRFVAPSPSNDGTRVKLDLGERRRVKRAQVDAPTSSSLPKYSSLTTTGQQGEPTTQSFVYTTRPIVNPGGYTIGTLTGYVQITATPTNNATSSSSSSSSSLLTEPTPSPTSTSTETAAQDEPTSTDYSRVPWVSRDHETDEDASTAPTTPTRLAKRAEVIEDESAPQPTVTEAPSPIATTPSATDGAEYSTSTDRAGSVYTLVKTTRPIVNPGGFTIGTLDGAWVDVAKQTQAANRKKRAASSPIGGPPNNNPHDELRRRNVVDLAASA</sequence>
<feature type="compositionally biased region" description="Low complexity" evidence="1">
    <location>
        <begin position="160"/>
        <end position="190"/>
    </location>
</feature>
<feature type="region of interest" description="Disordered" evidence="1">
    <location>
        <begin position="160"/>
        <end position="267"/>
    </location>
</feature>
<feature type="region of interest" description="Disordered" evidence="1">
    <location>
        <begin position="303"/>
        <end position="342"/>
    </location>
</feature>
<dbReference type="Proteomes" id="UP000777482">
    <property type="component" value="Unassembled WGS sequence"/>
</dbReference>
<comment type="caution">
    <text evidence="2">The sequence shown here is derived from an EMBL/GenBank/DDBJ whole genome shotgun (WGS) entry which is preliminary data.</text>
</comment>
<proteinExistence type="predicted"/>
<feature type="compositionally biased region" description="Polar residues" evidence="1">
    <location>
        <begin position="25"/>
        <end position="39"/>
    </location>
</feature>
<organism evidence="2 3">
    <name type="scientific">Rhodotorula mucilaginosa</name>
    <name type="common">Yeast</name>
    <name type="synonym">Rhodotorula rubra</name>
    <dbReference type="NCBI Taxonomy" id="5537"/>
    <lineage>
        <taxon>Eukaryota</taxon>
        <taxon>Fungi</taxon>
        <taxon>Dikarya</taxon>
        <taxon>Basidiomycota</taxon>
        <taxon>Pucciniomycotina</taxon>
        <taxon>Microbotryomycetes</taxon>
        <taxon>Sporidiobolales</taxon>
        <taxon>Sporidiobolaceae</taxon>
        <taxon>Rhodotorula</taxon>
    </lineage>
</organism>
<dbReference type="EMBL" id="PUHQ01000033">
    <property type="protein sequence ID" value="KAG0661667.1"/>
    <property type="molecule type" value="Genomic_DNA"/>
</dbReference>
<dbReference type="AlphaFoldDB" id="A0A9P6W126"/>
<evidence type="ECO:0000256" key="1">
    <source>
        <dbReference type="SAM" id="MobiDB-lite"/>
    </source>
</evidence>
<dbReference type="OrthoDB" id="2529591at2759"/>
<gene>
    <name evidence="2" type="primary">MUC12_2</name>
    <name evidence="2" type="ORF">C6P46_003888</name>
</gene>
<feature type="region of interest" description="Disordered" evidence="1">
    <location>
        <begin position="1"/>
        <end position="39"/>
    </location>
</feature>
<feature type="region of interest" description="Disordered" evidence="1">
    <location>
        <begin position="98"/>
        <end position="131"/>
    </location>
</feature>
<evidence type="ECO:0000313" key="2">
    <source>
        <dbReference type="EMBL" id="KAG0661667.1"/>
    </source>
</evidence>